<keyword evidence="2" id="KW-1185">Reference proteome</keyword>
<evidence type="ECO:0000313" key="2">
    <source>
        <dbReference type="Proteomes" id="UP001370348"/>
    </source>
</evidence>
<sequence>MVHPLEELNDALGSFVAQGERFGLLLTTRDEEVPLVVKALDALDEQSPPDVFFVDATPVRNGKQYADDVVRNAWAQLVEVNAERRARGQPPLAEVPGMCWSEQYTPMQRLAALIRHMLTWLPPDGDHRLIVALLPASIHDRDAHARIVGALLPFGDYEPWMTSIRVVVRDDGAVPFAATALRTAGVRNVLLYTTRVTVAGIADAIASDAANTDLSPVRRINALLQCAGFDLALGRYNAALDKYGVLYTYYDRHGVPEMKAVVVQGVGDVMFRIGRFPAARDKYLQALEIASEARSLMLIMHICAALGDADLRLQGYAEAAKTYAIGAAAAEKLGNGFARADLLEKCGQAHATLGDLRGAGEAWTQAAVTAREVSYDPRLGTVLERLRDLCARGGYHDLAADYDRELREVRRRSGA</sequence>
<accession>A0ABZ2MA38</accession>
<organism evidence="1 2">
    <name type="scientific">Pendulispora albinea</name>
    <dbReference type="NCBI Taxonomy" id="2741071"/>
    <lineage>
        <taxon>Bacteria</taxon>
        <taxon>Pseudomonadati</taxon>
        <taxon>Myxococcota</taxon>
        <taxon>Myxococcia</taxon>
        <taxon>Myxococcales</taxon>
        <taxon>Sorangiineae</taxon>
        <taxon>Pendulisporaceae</taxon>
        <taxon>Pendulispora</taxon>
    </lineage>
</organism>
<dbReference type="RefSeq" id="WP_394828990.1">
    <property type="nucleotide sequence ID" value="NZ_CP089984.1"/>
</dbReference>
<evidence type="ECO:0000313" key="1">
    <source>
        <dbReference type="EMBL" id="WXB19370.1"/>
    </source>
</evidence>
<dbReference type="SUPFAM" id="SSF48452">
    <property type="entry name" value="TPR-like"/>
    <property type="match status" value="2"/>
</dbReference>
<gene>
    <name evidence="1" type="ORF">LZC94_19330</name>
</gene>
<dbReference type="Gene3D" id="1.25.40.10">
    <property type="entry name" value="Tetratricopeptide repeat domain"/>
    <property type="match status" value="1"/>
</dbReference>
<protein>
    <recommendedName>
        <fullName evidence="3">Tetratricopeptide repeat protein</fullName>
    </recommendedName>
</protein>
<dbReference type="InterPro" id="IPR011990">
    <property type="entry name" value="TPR-like_helical_dom_sf"/>
</dbReference>
<proteinExistence type="predicted"/>
<evidence type="ECO:0008006" key="3">
    <source>
        <dbReference type="Google" id="ProtNLM"/>
    </source>
</evidence>
<dbReference type="Proteomes" id="UP001370348">
    <property type="component" value="Chromosome"/>
</dbReference>
<name>A0ABZ2MA38_9BACT</name>
<dbReference type="EMBL" id="CP089984">
    <property type="protein sequence ID" value="WXB19370.1"/>
    <property type="molecule type" value="Genomic_DNA"/>
</dbReference>
<reference evidence="1 2" key="1">
    <citation type="submission" date="2021-12" db="EMBL/GenBank/DDBJ databases">
        <title>Discovery of the Pendulisporaceae a myxobacterial family with distinct sporulation behavior and unique specialized metabolism.</title>
        <authorList>
            <person name="Garcia R."/>
            <person name="Popoff A."/>
            <person name="Bader C.D."/>
            <person name="Loehr J."/>
            <person name="Walesch S."/>
            <person name="Walt C."/>
            <person name="Boldt J."/>
            <person name="Bunk B."/>
            <person name="Haeckl F.J.F.P.J."/>
            <person name="Gunesch A.P."/>
            <person name="Birkelbach J."/>
            <person name="Nuebel U."/>
            <person name="Pietschmann T."/>
            <person name="Bach T."/>
            <person name="Mueller R."/>
        </authorList>
    </citation>
    <scope>NUCLEOTIDE SEQUENCE [LARGE SCALE GENOMIC DNA]</scope>
    <source>
        <strain evidence="1 2">MSr11954</strain>
    </source>
</reference>